<protein>
    <recommendedName>
        <fullName evidence="3">Ketoreductase domain-containing protein</fullName>
    </recommendedName>
</protein>
<evidence type="ECO:0000259" key="3">
    <source>
        <dbReference type="SMART" id="SM00822"/>
    </source>
</evidence>
<dbReference type="GO" id="GO:0016491">
    <property type="term" value="F:oxidoreductase activity"/>
    <property type="evidence" value="ECO:0007669"/>
    <property type="project" value="UniProtKB-KW"/>
</dbReference>
<dbReference type="InterPro" id="IPR057326">
    <property type="entry name" value="KR_dom"/>
</dbReference>
<dbReference type="SMART" id="SM00822">
    <property type="entry name" value="PKS_KR"/>
    <property type="match status" value="1"/>
</dbReference>
<dbReference type="InterPro" id="IPR002347">
    <property type="entry name" value="SDR_fam"/>
</dbReference>
<organism evidence="4">
    <name type="scientific">hydrothermal vent metagenome</name>
    <dbReference type="NCBI Taxonomy" id="652676"/>
    <lineage>
        <taxon>unclassified sequences</taxon>
        <taxon>metagenomes</taxon>
        <taxon>ecological metagenomes</taxon>
    </lineage>
</organism>
<accession>A0A3B0SM30</accession>
<feature type="domain" description="Ketoreductase" evidence="3">
    <location>
        <begin position="9"/>
        <end position="188"/>
    </location>
</feature>
<dbReference type="Gene3D" id="3.40.50.720">
    <property type="entry name" value="NAD(P)-binding Rossmann-like Domain"/>
    <property type="match status" value="1"/>
</dbReference>
<dbReference type="PANTHER" id="PTHR44196">
    <property type="entry name" value="DEHYDROGENASE/REDUCTASE SDR FAMILY MEMBER 7B"/>
    <property type="match status" value="1"/>
</dbReference>
<dbReference type="PANTHER" id="PTHR44196:SF1">
    <property type="entry name" value="DEHYDROGENASE_REDUCTASE SDR FAMILY MEMBER 7B"/>
    <property type="match status" value="1"/>
</dbReference>
<proteinExistence type="inferred from homology"/>
<name>A0A3B0SM30_9ZZZZ</name>
<dbReference type="AlphaFoldDB" id="A0A3B0SM30"/>
<dbReference type="InterPro" id="IPR020904">
    <property type="entry name" value="Sc_DH/Rdtase_CS"/>
</dbReference>
<dbReference type="EMBL" id="UOEI01000424">
    <property type="protein sequence ID" value="VAW05293.1"/>
    <property type="molecule type" value="Genomic_DNA"/>
</dbReference>
<comment type="similarity">
    <text evidence="1">Belongs to the short-chain dehydrogenases/reductases (SDR) family.</text>
</comment>
<dbReference type="NCBIfam" id="NF004825">
    <property type="entry name" value="PRK06181.1"/>
    <property type="match status" value="1"/>
</dbReference>
<dbReference type="PRINTS" id="PR00080">
    <property type="entry name" value="SDRFAMILY"/>
</dbReference>
<evidence type="ECO:0000256" key="1">
    <source>
        <dbReference type="ARBA" id="ARBA00006484"/>
    </source>
</evidence>
<evidence type="ECO:0000313" key="4">
    <source>
        <dbReference type="EMBL" id="VAW05293.1"/>
    </source>
</evidence>
<dbReference type="Pfam" id="PF00106">
    <property type="entry name" value="adh_short"/>
    <property type="match status" value="1"/>
</dbReference>
<reference evidence="4" key="1">
    <citation type="submission" date="2018-06" db="EMBL/GenBank/DDBJ databases">
        <authorList>
            <person name="Zhirakovskaya E."/>
        </authorList>
    </citation>
    <scope>NUCLEOTIDE SEQUENCE</scope>
</reference>
<dbReference type="PROSITE" id="PS00061">
    <property type="entry name" value="ADH_SHORT"/>
    <property type="match status" value="1"/>
</dbReference>
<dbReference type="PRINTS" id="PR00081">
    <property type="entry name" value="GDHRDH"/>
</dbReference>
<dbReference type="SUPFAM" id="SSF51735">
    <property type="entry name" value="NAD(P)-binding Rossmann-fold domains"/>
    <property type="match status" value="1"/>
</dbReference>
<sequence>MARRDLAGSSVVITGAAGGLGRALAERFAMTGARLSLLDIDGQRLETAAGVYPNTTAIVCDLTDPAACGEAVSRVLDTHGGIDVLINNAGMTHRSAFIDTDPAVIRKVMEVNYLGSVNITSAALPSLVERSGAIGVISSVAGFAPVLGRTGYVGSKHALHGLFNTLRAEIAPLGVGVTIVAPTFISTGMQERALGGDGSVTDHPQSRVGRLVDPMTVADKAYRGIERRRRMVVIGRVGHLARVMTAIVPGVYESMMARSLRSELDR</sequence>
<dbReference type="InterPro" id="IPR036291">
    <property type="entry name" value="NAD(P)-bd_dom_sf"/>
</dbReference>
<evidence type="ECO:0000256" key="2">
    <source>
        <dbReference type="ARBA" id="ARBA00023002"/>
    </source>
</evidence>
<gene>
    <name evidence="4" type="ORF">MNBD_ACTINO01-879</name>
</gene>
<keyword evidence="2" id="KW-0560">Oxidoreductase</keyword>
<dbReference type="GO" id="GO:0016020">
    <property type="term" value="C:membrane"/>
    <property type="evidence" value="ECO:0007669"/>
    <property type="project" value="TreeGrafter"/>
</dbReference>